<organism evidence="2 3">
    <name type="scientific">Chitinivorax tropicus</name>
    <dbReference type="NCBI Taxonomy" id="714531"/>
    <lineage>
        <taxon>Bacteria</taxon>
        <taxon>Pseudomonadati</taxon>
        <taxon>Pseudomonadota</taxon>
        <taxon>Betaproteobacteria</taxon>
        <taxon>Chitinivorax</taxon>
    </lineage>
</organism>
<dbReference type="SUPFAM" id="SSF111126">
    <property type="entry name" value="Ligand-binding domain in the NO signalling and Golgi transport"/>
    <property type="match status" value="1"/>
</dbReference>
<reference evidence="2 3" key="1">
    <citation type="submission" date="2020-08" db="EMBL/GenBank/DDBJ databases">
        <title>Genomic Encyclopedia of Type Strains, Phase IV (KMG-IV): sequencing the most valuable type-strain genomes for metagenomic binning, comparative biology and taxonomic classification.</title>
        <authorList>
            <person name="Goeker M."/>
        </authorList>
    </citation>
    <scope>NUCLEOTIDE SEQUENCE [LARGE SCALE GENOMIC DNA]</scope>
    <source>
        <strain evidence="2 3">DSM 27165</strain>
    </source>
</reference>
<dbReference type="EMBL" id="JACHHY010000002">
    <property type="protein sequence ID" value="MBB5017250.1"/>
    <property type="molecule type" value="Genomic_DNA"/>
</dbReference>
<dbReference type="RefSeq" id="WP_184034752.1">
    <property type="nucleotide sequence ID" value="NZ_JACHHY010000002.1"/>
</dbReference>
<keyword evidence="3" id="KW-1185">Reference proteome</keyword>
<dbReference type="InterPro" id="IPR011644">
    <property type="entry name" value="Heme_NO-bd"/>
</dbReference>
<dbReference type="Gene3D" id="3.90.1520.10">
    <property type="entry name" value="H-NOX domain"/>
    <property type="match status" value="1"/>
</dbReference>
<feature type="domain" description="Heme NO-binding" evidence="1">
    <location>
        <begin position="2"/>
        <end position="162"/>
    </location>
</feature>
<evidence type="ECO:0000313" key="3">
    <source>
        <dbReference type="Proteomes" id="UP000575898"/>
    </source>
</evidence>
<comment type="caution">
    <text evidence="2">The sequence shown here is derived from an EMBL/GenBank/DDBJ whole genome shotgun (WGS) entry which is preliminary data.</text>
</comment>
<name>A0A840MFS2_9PROT</name>
<evidence type="ECO:0000313" key="2">
    <source>
        <dbReference type="EMBL" id="MBB5017250.1"/>
    </source>
</evidence>
<dbReference type="AlphaFoldDB" id="A0A840MFS2"/>
<dbReference type="PANTHER" id="PTHR45655:SF13">
    <property type="entry name" value="SOLUBLE GUANYLATE CYCLASE GCY-32-RELATED"/>
    <property type="match status" value="1"/>
</dbReference>
<dbReference type="InterPro" id="IPR024096">
    <property type="entry name" value="NO_sig/Golgi_transp_ligand-bd"/>
</dbReference>
<gene>
    <name evidence="2" type="ORF">HNQ59_000512</name>
</gene>
<protein>
    <recommendedName>
        <fullName evidence="1">Heme NO-binding domain-containing protein</fullName>
    </recommendedName>
</protein>
<dbReference type="InterPro" id="IPR038158">
    <property type="entry name" value="H-NOX_domain_sf"/>
</dbReference>
<sequence>MYGLVNKAIEGLVKSQFGEAAWIAIRAKVGWEDDGFICLETYPDELTYQLVGAAAEVLQMDGDAILEAFGEYWTLYTAKEGYGELFKANGRNLREFLQNLNVIHSRIEMIYRDMMLPNFHCTHGPQGRYYLHYQSSRVGLSPMVIGLVKGLAKMFNEPVMIKQIKFMREGNAEDVFEISPA</sequence>
<dbReference type="PANTHER" id="PTHR45655">
    <property type="entry name" value="GUANYLATE CYCLASE SOLUBLE SUBUNIT BETA-2"/>
    <property type="match status" value="1"/>
</dbReference>
<accession>A0A840MFS2</accession>
<dbReference type="Pfam" id="PF07700">
    <property type="entry name" value="HNOB"/>
    <property type="match status" value="1"/>
</dbReference>
<dbReference type="GO" id="GO:0020037">
    <property type="term" value="F:heme binding"/>
    <property type="evidence" value="ECO:0007669"/>
    <property type="project" value="InterPro"/>
</dbReference>
<proteinExistence type="predicted"/>
<evidence type="ECO:0000259" key="1">
    <source>
        <dbReference type="Pfam" id="PF07700"/>
    </source>
</evidence>
<dbReference type="Proteomes" id="UP000575898">
    <property type="component" value="Unassembled WGS sequence"/>
</dbReference>